<dbReference type="InterPro" id="IPR018713">
    <property type="entry name" value="MPAB/Lcp_cat_dom"/>
</dbReference>
<sequence>MSLETSTRAALRAPGAGLASALDRRIFGPSRVDYSQPRGDPGLYGPDSVAWRVHANPIALAIGGVAAVILELAEPRVRTGVWEHSIFARDPLTRMRRTGEATMITTYAPTAEADARIAMVTRMHERVRGRTPEGQAYHALDPDLADWVHLTAAYGFLNAYMRYVDPGLSPADQDRYYLEGGAVGRAFGARHPSTSAAMTAERMQAMRRRLVRHPIIDEFLAIVRRTSPMGAVGRALQPLVVEASIDLLPPGVAAQLGLVANPVRLAAAKVALSALGRAARLAPGPIPRQAYARMGRRP</sequence>
<feature type="domain" description="ER-bound oxygenase mpaB/mpaB'/Rubber oxygenase catalytic" evidence="1">
    <location>
        <begin position="51"/>
        <end position="280"/>
    </location>
</feature>
<accession>A0A839ZTZ2</accession>
<dbReference type="RefSeq" id="WP_183769725.1">
    <property type="nucleotide sequence ID" value="NZ_JACIDK010000001.1"/>
</dbReference>
<gene>
    <name evidence="2" type="ORF">GGQ61_000423</name>
</gene>
<dbReference type="PANTHER" id="PTHR36151">
    <property type="entry name" value="BLR2777 PROTEIN"/>
    <property type="match status" value="1"/>
</dbReference>
<keyword evidence="3" id="KW-1185">Reference proteome</keyword>
<dbReference type="AlphaFoldDB" id="A0A839ZTZ2"/>
<dbReference type="Pfam" id="PF09995">
    <property type="entry name" value="MPAB_Lcp_cat"/>
    <property type="match status" value="1"/>
</dbReference>
<evidence type="ECO:0000313" key="2">
    <source>
        <dbReference type="EMBL" id="MBB3889726.1"/>
    </source>
</evidence>
<dbReference type="EMBL" id="JACIDK010000001">
    <property type="protein sequence ID" value="MBB3889726.1"/>
    <property type="molecule type" value="Genomic_DNA"/>
</dbReference>
<comment type="caution">
    <text evidence="2">The sequence shown here is derived from an EMBL/GenBank/DDBJ whole genome shotgun (WGS) entry which is preliminary data.</text>
</comment>
<organism evidence="2 3">
    <name type="scientific">Phenylobacterium haematophilum</name>
    <dbReference type="NCBI Taxonomy" id="98513"/>
    <lineage>
        <taxon>Bacteria</taxon>
        <taxon>Pseudomonadati</taxon>
        <taxon>Pseudomonadota</taxon>
        <taxon>Alphaproteobacteria</taxon>
        <taxon>Caulobacterales</taxon>
        <taxon>Caulobacteraceae</taxon>
        <taxon>Phenylobacterium</taxon>
    </lineage>
</organism>
<evidence type="ECO:0000259" key="1">
    <source>
        <dbReference type="Pfam" id="PF09995"/>
    </source>
</evidence>
<reference evidence="2 3" key="1">
    <citation type="submission" date="2020-08" db="EMBL/GenBank/DDBJ databases">
        <title>Genomic Encyclopedia of Type Strains, Phase IV (KMG-IV): sequencing the most valuable type-strain genomes for metagenomic binning, comparative biology and taxonomic classification.</title>
        <authorList>
            <person name="Goeker M."/>
        </authorList>
    </citation>
    <scope>NUCLEOTIDE SEQUENCE [LARGE SCALE GENOMIC DNA]</scope>
    <source>
        <strain evidence="2 3">DSM 21793</strain>
    </source>
</reference>
<proteinExistence type="predicted"/>
<name>A0A839ZTZ2_9CAUL</name>
<dbReference type="PANTHER" id="PTHR36151:SF3">
    <property type="entry name" value="ER-BOUND OXYGENASE MPAB_MPAB'_RUBBER OXYGENASE CATALYTIC DOMAIN-CONTAINING PROTEIN"/>
    <property type="match status" value="1"/>
</dbReference>
<dbReference type="GO" id="GO:0016491">
    <property type="term" value="F:oxidoreductase activity"/>
    <property type="evidence" value="ECO:0007669"/>
    <property type="project" value="InterPro"/>
</dbReference>
<dbReference type="Proteomes" id="UP000530564">
    <property type="component" value="Unassembled WGS sequence"/>
</dbReference>
<protein>
    <submittedName>
        <fullName evidence="2">Uncharacterized protein (DUF2236 family)</fullName>
    </submittedName>
</protein>
<evidence type="ECO:0000313" key="3">
    <source>
        <dbReference type="Proteomes" id="UP000530564"/>
    </source>
</evidence>